<comment type="caution">
    <text evidence="2">The sequence shown here is derived from an EMBL/GenBank/DDBJ whole genome shotgun (WGS) entry which is preliminary data.</text>
</comment>
<dbReference type="Proteomes" id="UP000053271">
    <property type="component" value="Unassembled WGS sequence"/>
</dbReference>
<accession>A0A101QX70</accession>
<evidence type="ECO:0000313" key="3">
    <source>
        <dbReference type="Proteomes" id="UP000053271"/>
    </source>
</evidence>
<dbReference type="AlphaFoldDB" id="A0A101QX70"/>
<feature type="region of interest" description="Disordered" evidence="1">
    <location>
        <begin position="117"/>
        <end position="138"/>
    </location>
</feature>
<feature type="region of interest" description="Disordered" evidence="1">
    <location>
        <begin position="417"/>
        <end position="475"/>
    </location>
</feature>
<sequence length="598" mass="65569">MPREVSAAAARYSVKTSSANSRRRKPDEKWQAGAWEAFRDTPEVRFAGEWVGNAMSGATLYAGRRTDDDTVERAPDEHLATQIVREIAGGTDGQSNLLGDFGPQLVTAGEGWIVIRPRDEDDDLSEDEDDATDGENTSYSWHVLSTLEVREEQGGSLVAEVDGEELEIPALDEAMDPDSTDPIAIRVWKPAPWRHIEADSPVRASLQLLEQLQLLNAAISAIARSRITGRGVLLVPKGTRFPTQPGQAGDAEDDLIQIFLEVAATAIREPDSAAATVPIILEVPAESISDIRWQTFESTFDELAIQLRDETIRRFANGLEVPAEILLGLGDVNHWGAWALTAEAIRLGVEPRLRIVCHALTTQWLRPMLRAQGVDDANEWIVWFDTSKLRVQANRAQTALEAFQAGLISAEAARRETGFDEADAPTPQEEQARRKQAADDDAQDTPPGEENEDNVSDLPVDETTSIPDTLPASSGPRIPDGLLAAADALIWAALVTAGERLRNKPPCPRSERGRAREIKAGELHTVYPVDPDMIDVYHLLDGVWVRVPEVAERYGVDGPCLVLALDDYTRALIAARKSHQYDETEAVLRFSKCLGLAA</sequence>
<dbReference type="EMBL" id="LMWS01000018">
    <property type="protein sequence ID" value="KUN37685.1"/>
    <property type="molecule type" value="Genomic_DNA"/>
</dbReference>
<keyword evidence="3" id="KW-1185">Reference proteome</keyword>
<protein>
    <submittedName>
        <fullName evidence="2">Uncharacterized protein</fullName>
    </submittedName>
</protein>
<feature type="compositionally biased region" description="Acidic residues" evidence="1">
    <location>
        <begin position="439"/>
        <end position="455"/>
    </location>
</feature>
<dbReference type="STRING" id="68231.AQJ30_15485"/>
<organism evidence="2 3">
    <name type="scientific">Streptomyces longwoodensis</name>
    <dbReference type="NCBI Taxonomy" id="68231"/>
    <lineage>
        <taxon>Bacteria</taxon>
        <taxon>Bacillati</taxon>
        <taxon>Actinomycetota</taxon>
        <taxon>Actinomycetes</taxon>
        <taxon>Kitasatosporales</taxon>
        <taxon>Streptomycetaceae</taxon>
        <taxon>Streptomyces</taxon>
    </lineage>
</organism>
<evidence type="ECO:0000256" key="1">
    <source>
        <dbReference type="SAM" id="MobiDB-lite"/>
    </source>
</evidence>
<feature type="region of interest" description="Disordered" evidence="1">
    <location>
        <begin position="1"/>
        <end position="29"/>
    </location>
</feature>
<proteinExistence type="predicted"/>
<gene>
    <name evidence="2" type="ORF">AQJ30_15485</name>
</gene>
<feature type="compositionally biased region" description="Acidic residues" evidence="1">
    <location>
        <begin position="120"/>
        <end position="133"/>
    </location>
</feature>
<evidence type="ECO:0000313" key="2">
    <source>
        <dbReference type="EMBL" id="KUN37685.1"/>
    </source>
</evidence>
<name>A0A101QX70_9ACTN</name>
<reference evidence="2 3" key="1">
    <citation type="submission" date="2015-10" db="EMBL/GenBank/DDBJ databases">
        <title>Draft genome sequence of Streptomyces longwoodensis DSM 41677, type strain for the species Streptomyces longwoodensis.</title>
        <authorList>
            <person name="Ruckert C."/>
            <person name="Winkler A."/>
            <person name="Kalinowski J."/>
            <person name="Kampfer P."/>
            <person name="Glaeser S."/>
        </authorList>
    </citation>
    <scope>NUCLEOTIDE SEQUENCE [LARGE SCALE GENOMIC DNA]</scope>
    <source>
        <strain evidence="2 3">DSM 41677</strain>
    </source>
</reference>